<keyword evidence="9" id="KW-0809">Transit peptide</keyword>
<dbReference type="EC" id="2.3.1.15" evidence="14"/>
<feature type="compositionally biased region" description="Low complexity" evidence="16">
    <location>
        <begin position="409"/>
        <end position="419"/>
    </location>
</feature>
<dbReference type="PANTHER" id="PTHR35695:SF1">
    <property type="entry name" value="GLYCEROL-3-PHOSPHATE ACYLTRANSFERASE, CHLOROPLASTIC"/>
    <property type="match status" value="1"/>
</dbReference>
<evidence type="ECO:0000259" key="17">
    <source>
        <dbReference type="SMART" id="SM00563"/>
    </source>
</evidence>
<evidence type="ECO:0000313" key="18">
    <source>
        <dbReference type="EMBL" id="GAX84621.1"/>
    </source>
</evidence>
<protein>
    <recommendedName>
        <fullName evidence="14">Glycerol-3-phosphate acyltransferase, chloroplastic</fullName>
        <shortName evidence="14">GPAT</shortName>
        <ecNumber evidence="14">2.3.1.15</ecNumber>
    </recommendedName>
</protein>
<gene>
    <name evidence="18" type="ORF">CEUSTIGMA_g12042.t1</name>
</gene>
<feature type="short sequence motif" description="HXXXXD motif" evidence="15">
    <location>
        <begin position="178"/>
        <end position="183"/>
    </location>
</feature>
<dbReference type="AlphaFoldDB" id="A0A250XNF6"/>
<keyword evidence="8 14" id="KW-0808">Transferase</keyword>
<dbReference type="InterPro" id="IPR038114">
    <property type="entry name" value="GPAT_N_sf"/>
</dbReference>
<comment type="similarity">
    <text evidence="4 14">Belongs to the GPAT/DAPAT family.</text>
</comment>
<evidence type="ECO:0000256" key="16">
    <source>
        <dbReference type="SAM" id="MobiDB-lite"/>
    </source>
</evidence>
<evidence type="ECO:0000256" key="1">
    <source>
        <dbReference type="ARBA" id="ARBA00004470"/>
    </source>
</evidence>
<keyword evidence="11" id="KW-0594">Phospholipid biosynthesis</keyword>
<dbReference type="OrthoDB" id="524544at2759"/>
<name>A0A250XNF6_9CHLO</name>
<sequence length="456" mass="50334">MQSLKFRASPCGRLSSRSHRNRKLFTYSASSDSPLLQNIQFINSSFTTVDNEEQFMGVLQSQVQAGRCPKQLLPLWQDFFNNYKKAIIGSSQSGANEKLVAQVQSTIADTVLNQFAEPYTFPSFHHRILEPYNYYEFGQRYVASLTDFQNSVLGRPERWSQIAQWLAAGENVVLLANHQTEADPGVFAHMLSSVHPNMATDVIYVAGDRVVTDALCKPFSMGRNLFCVHSKKHMDDVPELKSAKMETNRKTLVAMSRRLNEGGCLIWIAPSGGRDRPKADGKWSPDPFDPAAVELMRSLVTRAKHTGHIVPMTMFSYPMMPPPVVTEKAVGERRITNFTPVGISACEELDLEPILKAAGEDKEQQAAAVAKAAFDAVCAEYRLLEEAIFDTSKRGTNFTQPWITAAAGASSPSLPASAGTGNSAQSDDAKEHVQSDDAKEHVQSDYDAKEHVLAAL</sequence>
<evidence type="ECO:0000313" key="19">
    <source>
        <dbReference type="Proteomes" id="UP000232323"/>
    </source>
</evidence>
<proteinExistence type="inferred from homology"/>
<evidence type="ECO:0000256" key="4">
    <source>
        <dbReference type="ARBA" id="ARBA00007937"/>
    </source>
</evidence>
<evidence type="ECO:0000256" key="13">
    <source>
        <dbReference type="ARBA" id="ARBA00023315"/>
    </source>
</evidence>
<keyword evidence="12" id="KW-1208">Phospholipid metabolism</keyword>
<dbReference type="EMBL" id="BEGY01000130">
    <property type="protein sequence ID" value="GAX84621.1"/>
    <property type="molecule type" value="Genomic_DNA"/>
</dbReference>
<dbReference type="InterPro" id="IPR002123">
    <property type="entry name" value="Plipid/glycerol_acylTrfase"/>
</dbReference>
<dbReference type="PANTHER" id="PTHR35695">
    <property type="entry name" value="GLYCEROL-3-PHOSPHATE ACYLTRANSFERASE, CHLOROPLASTIC"/>
    <property type="match status" value="1"/>
</dbReference>
<evidence type="ECO:0000256" key="3">
    <source>
        <dbReference type="ARBA" id="ARBA00005189"/>
    </source>
</evidence>
<evidence type="ECO:0000256" key="10">
    <source>
        <dbReference type="ARBA" id="ARBA00023098"/>
    </source>
</evidence>
<comment type="subcellular location">
    <subcellularLocation>
        <location evidence="1 14">Plastid</location>
        <location evidence="1 14">Chloroplast stroma</location>
    </subcellularLocation>
</comment>
<accession>A0A250XNF6</accession>
<dbReference type="PIRSF" id="PIRSF000431">
    <property type="entry name" value="Glycerol-3-P_O-acyltransfrase"/>
    <property type="match status" value="1"/>
</dbReference>
<comment type="caution">
    <text evidence="18">The sequence shown here is derived from an EMBL/GenBank/DDBJ whole genome shotgun (WGS) entry which is preliminary data.</text>
</comment>
<dbReference type="UniPathway" id="UPA00557">
    <property type="reaction ID" value="UER00612"/>
</dbReference>
<evidence type="ECO:0000256" key="9">
    <source>
        <dbReference type="ARBA" id="ARBA00022946"/>
    </source>
</evidence>
<evidence type="ECO:0000256" key="15">
    <source>
        <dbReference type="PIRSR" id="PIRSR000431-2"/>
    </source>
</evidence>
<dbReference type="Gene3D" id="1.10.1200.50">
    <property type="entry name" value="Glycerol-3-phosphate acyltransferase, alpha helical bundle, N-terminal"/>
    <property type="match status" value="1"/>
</dbReference>
<comment type="catalytic activity">
    <reaction evidence="14">
        <text>sn-glycerol 3-phosphate + an acyl-CoA = a 1-acyl-sn-glycero-3-phosphate + CoA</text>
        <dbReference type="Rhea" id="RHEA:15325"/>
        <dbReference type="ChEBI" id="CHEBI:57287"/>
        <dbReference type="ChEBI" id="CHEBI:57597"/>
        <dbReference type="ChEBI" id="CHEBI:57970"/>
        <dbReference type="ChEBI" id="CHEBI:58342"/>
        <dbReference type="EC" id="2.3.1.15"/>
    </reaction>
</comment>
<dbReference type="Gene3D" id="3.40.1130.10">
    <property type="entry name" value="Glycerol-3-phosphate (1)-acyltransferase"/>
    <property type="match status" value="1"/>
</dbReference>
<keyword evidence="19" id="KW-1185">Reference proteome</keyword>
<evidence type="ECO:0000256" key="14">
    <source>
        <dbReference type="PIRNR" id="PIRNR000431"/>
    </source>
</evidence>
<dbReference type="SUPFAM" id="SSF69593">
    <property type="entry name" value="Glycerol-3-phosphate (1)-acyltransferase"/>
    <property type="match status" value="1"/>
</dbReference>
<dbReference type="Proteomes" id="UP000232323">
    <property type="component" value="Unassembled WGS sequence"/>
</dbReference>
<feature type="domain" description="Phospholipid/glycerol acyltransferase" evidence="17">
    <location>
        <begin position="172"/>
        <end position="317"/>
    </location>
</feature>
<dbReference type="GO" id="GO:0009570">
    <property type="term" value="C:chloroplast stroma"/>
    <property type="evidence" value="ECO:0007669"/>
    <property type="project" value="UniProtKB-SubCell"/>
</dbReference>
<evidence type="ECO:0000256" key="12">
    <source>
        <dbReference type="ARBA" id="ARBA00023264"/>
    </source>
</evidence>
<dbReference type="GO" id="GO:0016024">
    <property type="term" value="P:CDP-diacylglycerol biosynthetic process"/>
    <property type="evidence" value="ECO:0007669"/>
    <property type="project" value="UniProtKB-UniPathway"/>
</dbReference>
<evidence type="ECO:0000256" key="11">
    <source>
        <dbReference type="ARBA" id="ARBA00023209"/>
    </source>
</evidence>
<feature type="region of interest" description="Disordered" evidence="16">
    <location>
        <begin position="409"/>
        <end position="447"/>
    </location>
</feature>
<keyword evidence="13 14" id="KW-0012">Acyltransferase</keyword>
<evidence type="ECO:0000256" key="7">
    <source>
        <dbReference type="ARBA" id="ARBA00022640"/>
    </source>
</evidence>
<keyword evidence="10 14" id="KW-0443">Lipid metabolism</keyword>
<keyword evidence="7 14" id="KW-0934">Plastid</keyword>
<comment type="pathway">
    <text evidence="3">Lipid metabolism.</text>
</comment>
<feature type="compositionally biased region" description="Basic and acidic residues" evidence="16">
    <location>
        <begin position="427"/>
        <end position="447"/>
    </location>
</feature>
<dbReference type="Pfam" id="PF01553">
    <property type="entry name" value="Acyltransferase"/>
    <property type="match status" value="1"/>
</dbReference>
<dbReference type="InterPro" id="IPR023083">
    <property type="entry name" value="G3P_O-acylTrfase_N"/>
</dbReference>
<dbReference type="SMART" id="SM00563">
    <property type="entry name" value="PlsC"/>
    <property type="match status" value="1"/>
</dbReference>
<dbReference type="InterPro" id="IPR016222">
    <property type="entry name" value="G3P_O-acylTrfase_chlp"/>
</dbReference>
<evidence type="ECO:0000256" key="5">
    <source>
        <dbReference type="ARBA" id="ARBA00022516"/>
    </source>
</evidence>
<organism evidence="18 19">
    <name type="scientific">Chlamydomonas eustigma</name>
    <dbReference type="NCBI Taxonomy" id="1157962"/>
    <lineage>
        <taxon>Eukaryota</taxon>
        <taxon>Viridiplantae</taxon>
        <taxon>Chlorophyta</taxon>
        <taxon>core chlorophytes</taxon>
        <taxon>Chlorophyceae</taxon>
        <taxon>CS clade</taxon>
        <taxon>Chlamydomonadales</taxon>
        <taxon>Chlamydomonadaceae</taxon>
        <taxon>Chlamydomonas</taxon>
    </lineage>
</organism>
<evidence type="ECO:0000256" key="8">
    <source>
        <dbReference type="ARBA" id="ARBA00022679"/>
    </source>
</evidence>
<comment type="pathway">
    <text evidence="2 14">Phospholipid metabolism; CDP-diacylglycerol biosynthesis; CDP-diacylglycerol from sn-glycerol 3-phosphate: step 1/3.</text>
</comment>
<dbReference type="GO" id="GO:0006655">
    <property type="term" value="P:phosphatidylglycerol biosynthetic process"/>
    <property type="evidence" value="ECO:0007669"/>
    <property type="project" value="TreeGrafter"/>
</dbReference>
<dbReference type="GO" id="GO:0004366">
    <property type="term" value="F:glycerol-3-phosphate O-acyltransferase activity"/>
    <property type="evidence" value="ECO:0007669"/>
    <property type="project" value="UniProtKB-UniRule"/>
</dbReference>
<keyword evidence="6 14" id="KW-0150">Chloroplast</keyword>
<evidence type="ECO:0000256" key="2">
    <source>
        <dbReference type="ARBA" id="ARBA00004765"/>
    </source>
</evidence>
<comment type="function">
    <text evidence="14">Esterifies acyl-group from acyl-ACP to the sn-1 position of glycerol-3-phosphate. The enzyme from chilling-resistant plants discriminates against non-fluid palmitic acid and selects oleic acid whereas the enzyme from sensitive plants accepts both fatty acids.</text>
</comment>
<reference evidence="18 19" key="1">
    <citation type="submission" date="2017-08" db="EMBL/GenBank/DDBJ databases">
        <title>Acidophilic green algal genome provides insights into adaptation to an acidic environment.</title>
        <authorList>
            <person name="Hirooka S."/>
            <person name="Hirose Y."/>
            <person name="Kanesaki Y."/>
            <person name="Higuchi S."/>
            <person name="Fujiwara T."/>
            <person name="Onuma R."/>
            <person name="Era A."/>
            <person name="Ohbayashi R."/>
            <person name="Uzuka A."/>
            <person name="Nozaki H."/>
            <person name="Yoshikawa H."/>
            <person name="Miyagishima S.Y."/>
        </authorList>
    </citation>
    <scope>NUCLEOTIDE SEQUENCE [LARGE SCALE GENOMIC DNA]</scope>
    <source>
        <strain evidence="18 19">NIES-2499</strain>
    </source>
</reference>
<dbReference type="Pfam" id="PF14829">
    <property type="entry name" value="GPAT_N"/>
    <property type="match status" value="1"/>
</dbReference>
<evidence type="ECO:0000256" key="6">
    <source>
        <dbReference type="ARBA" id="ARBA00022528"/>
    </source>
</evidence>
<dbReference type="STRING" id="1157962.A0A250XNF6"/>
<keyword evidence="5" id="KW-0444">Lipid biosynthesis</keyword>